<dbReference type="GO" id="GO:0016788">
    <property type="term" value="F:hydrolase activity, acting on ester bonds"/>
    <property type="evidence" value="ECO:0007669"/>
    <property type="project" value="UniProtKB-ARBA"/>
</dbReference>
<feature type="domain" description="AlgX/AlgJ SGNH hydrolase-like" evidence="7">
    <location>
        <begin position="38"/>
        <end position="293"/>
    </location>
</feature>
<reference evidence="8" key="2">
    <citation type="submission" date="2020-09" db="EMBL/GenBank/DDBJ databases">
        <authorList>
            <person name="Sun Q."/>
            <person name="Sedlacek I."/>
        </authorList>
    </citation>
    <scope>NUCLEOTIDE SEQUENCE</scope>
    <source>
        <strain evidence="8">CCM 7086</strain>
    </source>
</reference>
<dbReference type="Gene3D" id="3.40.50.1110">
    <property type="entry name" value="SGNH hydrolase"/>
    <property type="match status" value="1"/>
</dbReference>
<evidence type="ECO:0000256" key="4">
    <source>
        <dbReference type="ARBA" id="ARBA00022729"/>
    </source>
</evidence>
<sequence length="312" mass="34403">MTVSQALNSSLRLPMQDSINTWNAAWRYRFLGDLGSKVRLGCPQWLFYQDGLQPAAGSVLAERLQLMRIWISQIRQQGVQILVVAVPDKSRVESAHLCGLSVSESMRQKLDEWQAELKKDGVPFADLRPAMLQANEPLFFRTDAHMNAVGARIAAASVAEEALVLLKGRSNQLFKFEEAEPLRPRMGDLIVLAGLENAPEKWRPKLDVVSEQPISVVRGGGLLDDGPAAEVLLAGSSNGRRSYFAEHLGMALGREVWNISMDGGQFSGALQEALKQKSSWPSTLKLVIWEFSELALSLPLTEAERAALAARQ</sequence>
<keyword evidence="6" id="KW-0016">Alginate biosynthesis</keyword>
<dbReference type="GO" id="GO:0016740">
    <property type="term" value="F:transferase activity"/>
    <property type="evidence" value="ECO:0007669"/>
    <property type="project" value="UniProtKB-KW"/>
</dbReference>
<accession>A0A8J2XYY1</accession>
<evidence type="ECO:0000256" key="5">
    <source>
        <dbReference type="ARBA" id="ARBA00022764"/>
    </source>
</evidence>
<dbReference type="GO" id="GO:0042121">
    <property type="term" value="P:alginic acid biosynthetic process"/>
    <property type="evidence" value="ECO:0007669"/>
    <property type="project" value="UniProtKB-UniPathway"/>
</dbReference>
<dbReference type="InterPro" id="IPR036514">
    <property type="entry name" value="SGNH_hydro_sf"/>
</dbReference>
<name>A0A8J2XYY1_9BURK</name>
<organism evidence="8 9">
    <name type="scientific">Oxalicibacterium flavum</name>
    <dbReference type="NCBI Taxonomy" id="179467"/>
    <lineage>
        <taxon>Bacteria</taxon>
        <taxon>Pseudomonadati</taxon>
        <taxon>Pseudomonadota</taxon>
        <taxon>Betaproteobacteria</taxon>
        <taxon>Burkholderiales</taxon>
        <taxon>Oxalobacteraceae</taxon>
        <taxon>Oxalicibacterium</taxon>
    </lineage>
</organism>
<keyword evidence="4" id="KW-0732">Signal</keyword>
<proteinExistence type="predicted"/>
<keyword evidence="9" id="KW-1185">Reference proteome</keyword>
<evidence type="ECO:0000256" key="6">
    <source>
        <dbReference type="ARBA" id="ARBA00022841"/>
    </source>
</evidence>
<reference evidence="8" key="1">
    <citation type="journal article" date="2014" name="Int. J. Syst. Evol. Microbiol.">
        <title>Complete genome sequence of Corynebacterium casei LMG S-19264T (=DSM 44701T), isolated from a smear-ripened cheese.</title>
        <authorList>
            <consortium name="US DOE Joint Genome Institute (JGI-PGF)"/>
            <person name="Walter F."/>
            <person name="Albersmeier A."/>
            <person name="Kalinowski J."/>
            <person name="Ruckert C."/>
        </authorList>
    </citation>
    <scope>NUCLEOTIDE SEQUENCE</scope>
    <source>
        <strain evidence="8">CCM 7086</strain>
    </source>
</reference>
<dbReference type="GO" id="GO:0042597">
    <property type="term" value="C:periplasmic space"/>
    <property type="evidence" value="ECO:0007669"/>
    <property type="project" value="UniProtKB-SubCell"/>
</dbReference>
<keyword evidence="5" id="KW-0574">Periplasm</keyword>
<dbReference type="Pfam" id="PF16822">
    <property type="entry name" value="ALGX"/>
    <property type="match status" value="1"/>
</dbReference>
<evidence type="ECO:0000256" key="1">
    <source>
        <dbReference type="ARBA" id="ARBA00004418"/>
    </source>
</evidence>
<gene>
    <name evidence="8" type="ORF">GCM10007205_10700</name>
</gene>
<dbReference type="CDD" id="cd14444">
    <property type="entry name" value="AlgX_N_like_1"/>
    <property type="match status" value="1"/>
</dbReference>
<dbReference type="SUPFAM" id="SSF52266">
    <property type="entry name" value="SGNH hydrolase"/>
    <property type="match status" value="1"/>
</dbReference>
<comment type="subcellular location">
    <subcellularLocation>
        <location evidence="1">Periplasm</location>
    </subcellularLocation>
</comment>
<protein>
    <recommendedName>
        <fullName evidence="7">AlgX/AlgJ SGNH hydrolase-like domain-containing protein</fullName>
    </recommendedName>
</protein>
<comment type="caution">
    <text evidence="8">The sequence shown here is derived from an EMBL/GenBank/DDBJ whole genome shotgun (WGS) entry which is preliminary data.</text>
</comment>
<dbReference type="EMBL" id="BMCG01000002">
    <property type="protein sequence ID" value="GGC03363.1"/>
    <property type="molecule type" value="Genomic_DNA"/>
</dbReference>
<keyword evidence="3" id="KW-0808">Transferase</keyword>
<evidence type="ECO:0000256" key="2">
    <source>
        <dbReference type="ARBA" id="ARBA00005182"/>
    </source>
</evidence>
<dbReference type="InterPro" id="IPR031811">
    <property type="entry name" value="ALGX/ALGJ_SGNH-like"/>
</dbReference>
<evidence type="ECO:0000259" key="7">
    <source>
        <dbReference type="Pfam" id="PF16822"/>
    </source>
</evidence>
<dbReference type="Proteomes" id="UP000620266">
    <property type="component" value="Unassembled WGS sequence"/>
</dbReference>
<comment type="pathway">
    <text evidence="2">Glycan biosynthesis; alginate biosynthesis.</text>
</comment>
<dbReference type="UniPathway" id="UPA00286"/>
<evidence type="ECO:0000313" key="9">
    <source>
        <dbReference type="Proteomes" id="UP000620266"/>
    </source>
</evidence>
<dbReference type="AlphaFoldDB" id="A0A8J2XYY1"/>
<evidence type="ECO:0000313" key="8">
    <source>
        <dbReference type="EMBL" id="GGC03363.1"/>
    </source>
</evidence>
<evidence type="ECO:0000256" key="3">
    <source>
        <dbReference type="ARBA" id="ARBA00022679"/>
    </source>
</evidence>